<accession>A0AAV7HXG9</accession>
<protein>
    <submittedName>
        <fullName evidence="2">Uncharacterized protein</fullName>
    </submittedName>
</protein>
<proteinExistence type="predicted"/>
<reference evidence="2 3" key="1">
    <citation type="journal article" date="2021" name="J. Hered.">
        <title>A chromosome-level genome assembly of the parasitoid wasp, Cotesia glomerata (Hymenoptera: Braconidae).</title>
        <authorList>
            <person name="Pinto B.J."/>
            <person name="Weis J.J."/>
            <person name="Gamble T."/>
            <person name="Ode P.J."/>
            <person name="Paul R."/>
            <person name="Zaspel J.M."/>
        </authorList>
    </citation>
    <scope>NUCLEOTIDE SEQUENCE [LARGE SCALE GENOMIC DNA]</scope>
    <source>
        <strain evidence="2">CgM1</strain>
    </source>
</reference>
<dbReference type="EMBL" id="JAHXZJ010002982">
    <property type="protein sequence ID" value="KAH0535407.1"/>
    <property type="molecule type" value="Genomic_DNA"/>
</dbReference>
<evidence type="ECO:0000313" key="3">
    <source>
        <dbReference type="Proteomes" id="UP000826195"/>
    </source>
</evidence>
<dbReference type="AlphaFoldDB" id="A0AAV7HXG9"/>
<dbReference type="Proteomes" id="UP000826195">
    <property type="component" value="Unassembled WGS sequence"/>
</dbReference>
<evidence type="ECO:0000313" key="2">
    <source>
        <dbReference type="EMBL" id="KAH0535407.1"/>
    </source>
</evidence>
<name>A0AAV7HXG9_COTGL</name>
<organism evidence="2 3">
    <name type="scientific">Cotesia glomerata</name>
    <name type="common">Lepidopteran parasitic wasp</name>
    <name type="synonym">Apanteles glomeratus</name>
    <dbReference type="NCBI Taxonomy" id="32391"/>
    <lineage>
        <taxon>Eukaryota</taxon>
        <taxon>Metazoa</taxon>
        <taxon>Ecdysozoa</taxon>
        <taxon>Arthropoda</taxon>
        <taxon>Hexapoda</taxon>
        <taxon>Insecta</taxon>
        <taxon>Pterygota</taxon>
        <taxon>Neoptera</taxon>
        <taxon>Endopterygota</taxon>
        <taxon>Hymenoptera</taxon>
        <taxon>Apocrita</taxon>
        <taxon>Ichneumonoidea</taxon>
        <taxon>Braconidae</taxon>
        <taxon>Microgastrinae</taxon>
        <taxon>Cotesia</taxon>
    </lineage>
</organism>
<sequence length="89" mass="9839">MAALVSRVSRNPGAHGQPSAALFSSRSCVVTQLITGPSQPARPLTIGSWVHPRRYHHPGYRIQNDLWALYGTLWAYSTHIHILTPGTPR</sequence>
<gene>
    <name evidence="2" type="ORF">KQX54_016195</name>
</gene>
<evidence type="ECO:0000256" key="1">
    <source>
        <dbReference type="SAM" id="MobiDB-lite"/>
    </source>
</evidence>
<comment type="caution">
    <text evidence="2">The sequence shown here is derived from an EMBL/GenBank/DDBJ whole genome shotgun (WGS) entry which is preliminary data.</text>
</comment>
<keyword evidence="3" id="KW-1185">Reference proteome</keyword>
<feature type="region of interest" description="Disordered" evidence="1">
    <location>
        <begin position="1"/>
        <end position="20"/>
    </location>
</feature>